<keyword evidence="6 7" id="KW-0472">Membrane</keyword>
<dbReference type="InterPro" id="IPR009057">
    <property type="entry name" value="Homeodomain-like_sf"/>
</dbReference>
<sequence length="1529" mass="171546">MKTKLTSDKRYELIQKALKGEPLKLLCQEYGISTALFNRLLRRYEQYGKKGLIAGKPGRKRKSRVPKKIEFRPLSPHERLRIVENIINEGESVSDVARQYQTSRNTIYKWLKRYRESNKEKISAFEDKIPEVRRYYRQSPALYQDAVLSLVAKHPEFGVRKIVSNLPQIGAKPILGHHGVQNILRRQDLSTYEQRLVYSQAKETPVIRGISDLLTYVARFFALPYESRRKVIQIFYTFAFSAITTIFILGLGNYIATSFSKIPDVNPIGYFFATIALVMGGLFFLYSMKYFLTLALVLSYSQTEAKGERQDLGGKRNGFLSWILGLGNGNNNGIYPNARLSLENGKSGVSGLEPNLSHIKLDRYPFISVHIPLYNEKYVAERVAKAVTNFEYGSTHSPQDYEVILCDDSTDETTAIIRNYMAKHLAKGEHLHTIVNKEEGWELSKVEVRAGVTLKHLHRTTRQGFKGGALKLALTLCDPRTEFVSIFDADFVPYPDTLELFLKYFKATAGTLDFAQDKVALRQSNIAAVQGYQWHVLNKSENWITRGVRSEYAGSYVIERSGQEIYGGLKHISGAVYLIRKDVLDEVGWETSITEDYELTLKLYEKGYKVVYTPYIQAPAECVSTLKRLIRQRMRWAEGHSHNVRKMFGRLMFGRWEEIGTNNPAFANDRITNYSNYSKQAPSTNDKIGKLGIGNSLDQLEIRNLQKKFIPSPLTLSEKLEFAYNAPYYLQAFFFLIGTISWLISETIFKTSLPFWSQLWGWSLVLTNMLALPLMNSVGLFLEESEEKDYGGILSFIVLSYIVVPFQAYASVKGFLEHEEGTWFRTPKTGRITDIFTRGRFYRFISGILPRRAEQVVNSQLSVATNYISLATANNRFDKGDMISSNKTKIRWVGKVTFVFSLIATLITYQTVILDYQGRLEGPANILNGRQASLSSSKKVFSSAENPRFTLSLKNKKVKSTSIFRRSTIYAAQKDSIDVDVYYLDRRADLPVEIKRKDDNIYDIEIGNKDNLSPGVYNLVVKGTTLGDEFEVEKKFSWGVLAFNTTKSVYEPGERIKMGVGVVDDAGRTICDAKVNLFITVPSEGKTYELSTNNGLLRQSGECLRDSITNKADYEAEFTARSVEETYSVLLEAESYNGKKSVEESIVIRDNLPFIVERVSYPTRIYPPVSYPVKLKIVANQDFEGSIIESFPNSEFVVYEVGEGGERKENKIVWKVNLRKGETYELDYTLGFPMISPAFYLIGPLTFVESEKMIFREEKPWQVAADSITFQELDSGVIESSTATITSVTTATNSTAVNNHLYLAVVTTKGNRSVDSVSGLGLSWSLVDSQCGDRQQTNLAVFKALGSPSGDGAVTANLNGGTAYSGGATIGVYRYSGVDIASPIGNTEKANTGGVGASAGVCDTTGTDTNSYSFSTLDTSQANSMVFSAASNRTRTHTEGTNYNERGDFRTGSSGDSAAQAVQDQIFASQTTNLTVDGTWSGVVDWAVVAIEIKTPENLLLLTLLSPVLFIKLKSIKKRKKGLKKSKKD</sequence>
<evidence type="ECO:0008006" key="13">
    <source>
        <dbReference type="Google" id="ProtNLM"/>
    </source>
</evidence>
<evidence type="ECO:0000256" key="2">
    <source>
        <dbReference type="ARBA" id="ARBA00022676"/>
    </source>
</evidence>
<evidence type="ECO:0000256" key="3">
    <source>
        <dbReference type="ARBA" id="ARBA00022679"/>
    </source>
</evidence>
<keyword evidence="3" id="KW-0808">Transferase</keyword>
<dbReference type="InterPro" id="IPR050321">
    <property type="entry name" value="Glycosyltr_2/OpgH_subfam"/>
</dbReference>
<reference evidence="11 12" key="1">
    <citation type="journal article" date="2016" name="Nat. Commun.">
        <title>Thousands of microbial genomes shed light on interconnected biogeochemical processes in an aquifer system.</title>
        <authorList>
            <person name="Anantharaman K."/>
            <person name="Brown C.T."/>
            <person name="Hug L.A."/>
            <person name="Sharon I."/>
            <person name="Castelle C.J."/>
            <person name="Probst A.J."/>
            <person name="Thomas B.C."/>
            <person name="Singh A."/>
            <person name="Wilkins M.J."/>
            <person name="Karaoz U."/>
            <person name="Brodie E.L."/>
            <person name="Williams K.H."/>
            <person name="Hubbard S.S."/>
            <person name="Banfield J.F."/>
        </authorList>
    </citation>
    <scope>NUCLEOTIDE SEQUENCE [LARGE SCALE GENOMIC DNA]</scope>
</reference>
<evidence type="ECO:0000256" key="5">
    <source>
        <dbReference type="ARBA" id="ARBA00022989"/>
    </source>
</evidence>
<dbReference type="PANTHER" id="PTHR43867:SF2">
    <property type="entry name" value="CELLULOSE SYNTHASE CATALYTIC SUBUNIT A [UDP-FORMING]"/>
    <property type="match status" value="1"/>
</dbReference>
<dbReference type="InterPro" id="IPR029044">
    <property type="entry name" value="Nucleotide-diphossugar_trans"/>
</dbReference>
<feature type="transmembrane region" description="Helical" evidence="7">
    <location>
        <begin position="759"/>
        <end position="781"/>
    </location>
</feature>
<dbReference type="Gene3D" id="3.90.550.10">
    <property type="entry name" value="Spore Coat Polysaccharide Biosynthesis Protein SpsA, Chain A"/>
    <property type="match status" value="1"/>
</dbReference>
<evidence type="ECO:0000256" key="7">
    <source>
        <dbReference type="SAM" id="Phobius"/>
    </source>
</evidence>
<dbReference type="Pfam" id="PF13518">
    <property type="entry name" value="HTH_28"/>
    <property type="match status" value="1"/>
</dbReference>
<dbReference type="Pfam" id="PF00535">
    <property type="entry name" value="Glycos_transf_2"/>
    <property type="match status" value="1"/>
</dbReference>
<evidence type="ECO:0000256" key="4">
    <source>
        <dbReference type="ARBA" id="ARBA00022692"/>
    </source>
</evidence>
<keyword evidence="4 7" id="KW-0812">Transmembrane</keyword>
<dbReference type="Proteomes" id="UP000176725">
    <property type="component" value="Unassembled WGS sequence"/>
</dbReference>
<gene>
    <name evidence="11" type="ORF">A2893_00675</name>
</gene>
<accession>A0A1F8BJX3</accession>
<evidence type="ECO:0000259" key="8">
    <source>
        <dbReference type="Pfam" id="PF00535"/>
    </source>
</evidence>
<feature type="transmembrane region" description="Helical" evidence="7">
    <location>
        <begin position="726"/>
        <end position="744"/>
    </location>
</feature>
<feature type="domain" description="Insertion element IS150 protein InsJ-like helix-turn-helix" evidence="9">
    <location>
        <begin position="9"/>
        <end position="61"/>
    </location>
</feature>
<dbReference type="InterPro" id="IPR055247">
    <property type="entry name" value="InsJ-like_HTH"/>
</dbReference>
<evidence type="ECO:0000313" key="11">
    <source>
        <dbReference type="EMBL" id="OGM64367.1"/>
    </source>
</evidence>
<feature type="transmembrane region" description="Helical" evidence="7">
    <location>
        <begin position="268"/>
        <end position="286"/>
    </location>
</feature>
<dbReference type="Gene3D" id="1.10.10.10">
    <property type="entry name" value="Winged helix-like DNA-binding domain superfamily/Winged helix DNA-binding domain"/>
    <property type="match status" value="1"/>
</dbReference>
<proteinExistence type="predicted"/>
<evidence type="ECO:0000259" key="10">
    <source>
        <dbReference type="Pfam" id="PF13632"/>
    </source>
</evidence>
<comment type="subcellular location">
    <subcellularLocation>
        <location evidence="1">Membrane</location>
        <topology evidence="1">Multi-pass membrane protein</topology>
    </subcellularLocation>
</comment>
<dbReference type="SUPFAM" id="SSF53448">
    <property type="entry name" value="Nucleotide-diphospho-sugar transferases"/>
    <property type="match status" value="1"/>
</dbReference>
<name>A0A1F8BJX3_9BACT</name>
<evidence type="ECO:0000256" key="1">
    <source>
        <dbReference type="ARBA" id="ARBA00004141"/>
    </source>
</evidence>
<feature type="domain" description="Glycosyltransferase 2-like" evidence="8">
    <location>
        <begin position="368"/>
        <end position="509"/>
    </location>
</feature>
<organism evidence="11 12">
    <name type="scientific">Candidatus Woesebacteria bacterium RIFCSPLOWO2_01_FULL_39_25</name>
    <dbReference type="NCBI Taxonomy" id="1802521"/>
    <lineage>
        <taxon>Bacteria</taxon>
        <taxon>Candidatus Woeseibacteriota</taxon>
    </lineage>
</organism>
<feature type="transmembrane region" description="Helical" evidence="7">
    <location>
        <begin position="234"/>
        <end position="256"/>
    </location>
</feature>
<dbReference type="SUPFAM" id="SSF46689">
    <property type="entry name" value="Homeodomain-like"/>
    <property type="match status" value="1"/>
</dbReference>
<dbReference type="GO" id="GO:0016757">
    <property type="term" value="F:glycosyltransferase activity"/>
    <property type="evidence" value="ECO:0007669"/>
    <property type="project" value="UniProtKB-KW"/>
</dbReference>
<evidence type="ECO:0000259" key="9">
    <source>
        <dbReference type="Pfam" id="PF13518"/>
    </source>
</evidence>
<dbReference type="Pfam" id="PF13632">
    <property type="entry name" value="Glyco_trans_2_3"/>
    <property type="match status" value="1"/>
</dbReference>
<dbReference type="InterPro" id="IPR036388">
    <property type="entry name" value="WH-like_DNA-bd_sf"/>
</dbReference>
<evidence type="ECO:0000313" key="12">
    <source>
        <dbReference type="Proteomes" id="UP000176725"/>
    </source>
</evidence>
<dbReference type="PANTHER" id="PTHR43867">
    <property type="entry name" value="CELLULOSE SYNTHASE CATALYTIC SUBUNIT A [UDP-FORMING]"/>
    <property type="match status" value="1"/>
</dbReference>
<dbReference type="Pfam" id="PF13384">
    <property type="entry name" value="HTH_23"/>
    <property type="match status" value="1"/>
</dbReference>
<dbReference type="STRING" id="1802521.A2893_00675"/>
<dbReference type="EMBL" id="MGHH01000010">
    <property type="protein sequence ID" value="OGM64367.1"/>
    <property type="molecule type" value="Genomic_DNA"/>
</dbReference>
<protein>
    <recommendedName>
        <fullName evidence="13">Glycosyltransferase 2-like domain-containing protein</fullName>
    </recommendedName>
</protein>
<dbReference type="InterPro" id="IPR001173">
    <property type="entry name" value="Glyco_trans_2-like"/>
</dbReference>
<keyword evidence="2" id="KW-0328">Glycosyltransferase</keyword>
<comment type="caution">
    <text evidence="11">The sequence shown here is derived from an EMBL/GenBank/DDBJ whole genome shotgun (WGS) entry which is preliminary data.</text>
</comment>
<evidence type="ECO:0000256" key="6">
    <source>
        <dbReference type="ARBA" id="ARBA00023136"/>
    </source>
</evidence>
<dbReference type="GO" id="GO:0016020">
    <property type="term" value="C:membrane"/>
    <property type="evidence" value="ECO:0007669"/>
    <property type="project" value="UniProtKB-SubCell"/>
</dbReference>
<keyword evidence="5 7" id="KW-1133">Transmembrane helix</keyword>
<feature type="domain" description="Glycosyltransferase 2-like" evidence="10">
    <location>
        <begin position="523"/>
        <end position="646"/>
    </location>
</feature>